<evidence type="ECO:0000256" key="4">
    <source>
        <dbReference type="PROSITE-ProRule" id="PRU00290"/>
    </source>
</evidence>
<reference evidence="7 8" key="1">
    <citation type="submission" date="2024-10" db="EMBL/GenBank/DDBJ databases">
        <title>Updated reference genomes for cyclostephanoid diatoms.</title>
        <authorList>
            <person name="Roberts W.R."/>
            <person name="Alverson A.J."/>
        </authorList>
    </citation>
    <scope>NUCLEOTIDE SEQUENCE [LARGE SCALE GENOMIC DNA]</scope>
    <source>
        <strain evidence="7 8">AJA232-27</strain>
    </source>
</reference>
<accession>A0ABD3MJH0</accession>
<evidence type="ECO:0000313" key="8">
    <source>
        <dbReference type="Proteomes" id="UP001530293"/>
    </source>
</evidence>
<dbReference type="Pfam" id="PF12796">
    <property type="entry name" value="Ank_2"/>
    <property type="match status" value="1"/>
</dbReference>
<dbReference type="PROSITE" id="PS50088">
    <property type="entry name" value="ANK_REPEAT"/>
    <property type="match status" value="1"/>
</dbReference>
<proteinExistence type="predicted"/>
<dbReference type="Proteomes" id="UP001530293">
    <property type="component" value="Unassembled WGS sequence"/>
</dbReference>
<evidence type="ECO:0000256" key="2">
    <source>
        <dbReference type="ARBA" id="ARBA00023043"/>
    </source>
</evidence>
<dbReference type="SUPFAM" id="SSF48403">
    <property type="entry name" value="Ankyrin repeat"/>
    <property type="match status" value="1"/>
</dbReference>
<keyword evidence="8" id="KW-1185">Reference proteome</keyword>
<dbReference type="SUPFAM" id="SSF58038">
    <property type="entry name" value="SNARE fusion complex"/>
    <property type="match status" value="1"/>
</dbReference>
<feature type="region of interest" description="Disordered" evidence="5">
    <location>
        <begin position="121"/>
        <end position="150"/>
    </location>
</feature>
<evidence type="ECO:0000256" key="1">
    <source>
        <dbReference type="ARBA" id="ARBA00022737"/>
    </source>
</evidence>
<evidence type="ECO:0000313" key="7">
    <source>
        <dbReference type="EMBL" id="KAL3764221.1"/>
    </source>
</evidence>
<keyword evidence="2 3" id="KW-0040">ANK repeat</keyword>
<dbReference type="SMART" id="SM00248">
    <property type="entry name" value="ANK"/>
    <property type="match status" value="2"/>
</dbReference>
<gene>
    <name evidence="7" type="ORF">ACHAWU_004033</name>
</gene>
<dbReference type="InterPro" id="IPR002110">
    <property type="entry name" value="Ankyrin_rpt"/>
</dbReference>
<dbReference type="Gene3D" id="1.20.5.110">
    <property type="match status" value="1"/>
</dbReference>
<dbReference type="Gene3D" id="1.25.40.20">
    <property type="entry name" value="Ankyrin repeat-containing domain"/>
    <property type="match status" value="1"/>
</dbReference>
<keyword evidence="1" id="KW-0677">Repeat</keyword>
<dbReference type="PANTHER" id="PTHR24171">
    <property type="entry name" value="ANKYRIN REPEAT DOMAIN-CONTAINING PROTEIN 39-RELATED"/>
    <property type="match status" value="1"/>
</dbReference>
<sequence length="610" mass="68082">MSDEQQDDNVAAEVDDDDLNILLDELIIDDHDFNPWSDFRESDAVIRSRGREGDDSLQSLFARLRSEKSSITDNTCIDTASVSLAVVASSGVQEQSSEESTAEEQDQDVEVVDKLENNLVAETDAPPSSDTSNIVFSSLTPGEQRDNRSWNTRLSRDKVFSRYYHPEQWELSEMNAIQKFLGVESIDLPCSSSEIGDETTNRTIHDIFSPGDNDPKSVLLKRGPILFNGGEEREMLLFTHGFLLSRTELDTNLRRRLHANSEKLKDRFIAVDTDSNNNDGAIDIAEFKSDMNDVPPKKEGRWNWGPLGDKLKQTLGGGKTESNVECAFSFSNITQVESINVCCSEVTSVYQNSSWADLVFAIFIDKRDEPLIIVCSKPEHRSAWVDAFRTCCVNSILLRAGNGLSDAKIIRAQPGWQHRLIRASLFSLVCANDVTGLGEQLDNPSPDTSIDDQDEYRGYSALHYAAILGCLDCAETLLRYRASVNLEDNDLKTPLDHAVLSENSDMINLLERSGGKTKVSMVLFKSAVEEQERMKSEPMSRTLGQKLMNKVQETGSAMVHGMSALREKGDRLERMGNETANLHTDATDFAQLAKQMKEKSKTKSRFFGLA</sequence>
<evidence type="ECO:0000256" key="3">
    <source>
        <dbReference type="PROSITE-ProRule" id="PRU00023"/>
    </source>
</evidence>
<evidence type="ECO:0000256" key="5">
    <source>
        <dbReference type="SAM" id="MobiDB-lite"/>
    </source>
</evidence>
<protein>
    <recommendedName>
        <fullName evidence="6">V-SNARE coiled-coil homology domain-containing protein</fullName>
    </recommendedName>
</protein>
<dbReference type="PROSITE" id="PS50297">
    <property type="entry name" value="ANK_REP_REGION"/>
    <property type="match status" value="1"/>
</dbReference>
<comment type="caution">
    <text evidence="7">The sequence shown here is derived from an EMBL/GenBank/DDBJ whole genome shotgun (WGS) entry which is preliminary data.</text>
</comment>
<dbReference type="InterPro" id="IPR042855">
    <property type="entry name" value="V_SNARE_CC"/>
</dbReference>
<dbReference type="AlphaFoldDB" id="A0ABD3MJH0"/>
<feature type="repeat" description="ANK" evidence="3">
    <location>
        <begin position="457"/>
        <end position="489"/>
    </location>
</feature>
<feature type="domain" description="V-SNARE coiled-coil homology" evidence="6">
    <location>
        <begin position="543"/>
        <end position="603"/>
    </location>
</feature>
<name>A0ABD3MJH0_9STRA</name>
<evidence type="ECO:0000259" key="6">
    <source>
        <dbReference type="PROSITE" id="PS50892"/>
    </source>
</evidence>
<organism evidence="7 8">
    <name type="scientific">Discostella pseudostelligera</name>
    <dbReference type="NCBI Taxonomy" id="259834"/>
    <lineage>
        <taxon>Eukaryota</taxon>
        <taxon>Sar</taxon>
        <taxon>Stramenopiles</taxon>
        <taxon>Ochrophyta</taxon>
        <taxon>Bacillariophyta</taxon>
        <taxon>Coscinodiscophyceae</taxon>
        <taxon>Thalassiosirophycidae</taxon>
        <taxon>Stephanodiscales</taxon>
        <taxon>Stephanodiscaceae</taxon>
        <taxon>Discostella</taxon>
    </lineage>
</organism>
<dbReference type="PANTHER" id="PTHR24171:SF9">
    <property type="entry name" value="ANKYRIN REPEAT DOMAIN-CONTAINING PROTEIN 39"/>
    <property type="match status" value="1"/>
</dbReference>
<dbReference type="EMBL" id="JALLBG020000108">
    <property type="protein sequence ID" value="KAL3764221.1"/>
    <property type="molecule type" value="Genomic_DNA"/>
</dbReference>
<dbReference type="InterPro" id="IPR036770">
    <property type="entry name" value="Ankyrin_rpt-contain_sf"/>
</dbReference>
<dbReference type="PROSITE" id="PS50892">
    <property type="entry name" value="V_SNARE"/>
    <property type="match status" value="1"/>
</dbReference>
<keyword evidence="4" id="KW-0175">Coiled coil</keyword>
<feature type="compositionally biased region" description="Polar residues" evidence="5">
    <location>
        <begin position="126"/>
        <end position="141"/>
    </location>
</feature>